<gene>
    <name evidence="4" type="ORF">GCM10009092_09280</name>
</gene>
<dbReference type="Pfam" id="PF06452">
    <property type="entry name" value="CBM9_1"/>
    <property type="match status" value="1"/>
</dbReference>
<dbReference type="CDD" id="cd09618">
    <property type="entry name" value="CBM9_like_2"/>
    <property type="match status" value="1"/>
</dbReference>
<name>A0ABP3GJ36_9ALTE</name>
<keyword evidence="1" id="KW-0732">Signal</keyword>
<feature type="signal peptide" evidence="1">
    <location>
        <begin position="1"/>
        <end position="19"/>
    </location>
</feature>
<evidence type="ECO:0000256" key="1">
    <source>
        <dbReference type="SAM" id="SignalP"/>
    </source>
</evidence>
<dbReference type="SUPFAM" id="SSF49344">
    <property type="entry name" value="CBD9-like"/>
    <property type="match status" value="1"/>
</dbReference>
<dbReference type="Pfam" id="PF19313">
    <property type="entry name" value="DUF5916"/>
    <property type="match status" value="1"/>
</dbReference>
<feature type="domain" description="Carbohydrate-binding" evidence="2">
    <location>
        <begin position="33"/>
        <end position="187"/>
    </location>
</feature>
<organism evidence="4 5">
    <name type="scientific">Bowmanella denitrificans</name>
    <dbReference type="NCBI Taxonomy" id="366582"/>
    <lineage>
        <taxon>Bacteria</taxon>
        <taxon>Pseudomonadati</taxon>
        <taxon>Pseudomonadota</taxon>
        <taxon>Gammaproteobacteria</taxon>
        <taxon>Alteromonadales</taxon>
        <taxon>Alteromonadaceae</taxon>
        <taxon>Bowmanella</taxon>
    </lineage>
</organism>
<accession>A0ABP3GJ36</accession>
<keyword evidence="5" id="KW-1185">Reference proteome</keyword>
<dbReference type="Proteomes" id="UP001501757">
    <property type="component" value="Unassembled WGS sequence"/>
</dbReference>
<comment type="caution">
    <text evidence="4">The sequence shown here is derived from an EMBL/GenBank/DDBJ whole genome shotgun (WGS) entry which is preliminary data.</text>
</comment>
<dbReference type="InterPro" id="IPR010502">
    <property type="entry name" value="Carb-bd_dom_fam9"/>
</dbReference>
<evidence type="ECO:0000259" key="3">
    <source>
        <dbReference type="Pfam" id="PF19313"/>
    </source>
</evidence>
<sequence>MQQARLTAMLGLLSLSVLADETIPHLNQPIELDGWFDEAIWQHAKTIAIYHITEPSDQGEAEVQTSVRVFENGEYLYLAFDAKDPNPQQIRAAYRKRDNIWGDDIVGVKIDTYGNHRLAYQFFANALGSQADVIENAVTGDESSGWDGHWQAVGHITEQGYQVEVAIPLHIMNFPNIQGPKQWAMEFVRFWPRNQEQRISSVDISHANECWVCQMPLYTGFADIRSTQSLVLAPALVSSIEDSRDRSTNSAWQRQRQQQLGLDLKWSISEDVTLNATLNPDFSQVEADSAQLAVNESFNLFFDEKRPFFTENADYFTSPWDLVHTRNLLAPSLGVKVTGRVAEHTFGLFVADDDSTSFIVPGNLSSASATLAEKSKNLAARYAHNLTKQLTLGAMTTYRQADDYANRLGALDLNYRFTEQDTLTLLVAHSETDNPAQLSSLLWDEAVVRASQPTQSDHAWYLHYEHSFQNGNVFIEHENIGEDFRADLGFMPQADWKRSVVGGGHSLYPQQPSWWSALHFYLDWDITHNQANELLEREWEGSIGLDSLWDSAIELGFFRRERAGPRTNHNLLTITGNAWRFDEKGLTFFIEASPLSSTYLSVYVEKGDELDLYNNRLSDLLYMESEAKVAFNRNLQLQVRNEYTRLKDQGNDVLDANLTDLRLTYQFSSHSALRLTMILDDTHLGLAHFNPAAREGLYRREQGLSSQLLYSYEVNPQTVFFLGYSEYASQNDKMLSLRADRRTAFMKMSYAWFI</sequence>
<feature type="chain" id="PRO_5046260051" evidence="1">
    <location>
        <begin position="20"/>
        <end position="754"/>
    </location>
</feature>
<feature type="domain" description="DUF5916" evidence="3">
    <location>
        <begin position="253"/>
        <end position="318"/>
    </location>
</feature>
<dbReference type="InterPro" id="IPR045670">
    <property type="entry name" value="DUF5916"/>
</dbReference>
<dbReference type="Gene3D" id="2.60.40.1190">
    <property type="match status" value="1"/>
</dbReference>
<protein>
    <submittedName>
        <fullName evidence="4">DUF5916 domain-containing protein</fullName>
    </submittedName>
</protein>
<evidence type="ECO:0000313" key="4">
    <source>
        <dbReference type="EMBL" id="GAA0346982.1"/>
    </source>
</evidence>
<dbReference type="EMBL" id="BAAAEI010000006">
    <property type="protein sequence ID" value="GAA0346982.1"/>
    <property type="molecule type" value="Genomic_DNA"/>
</dbReference>
<dbReference type="RefSeq" id="WP_343842337.1">
    <property type="nucleotide sequence ID" value="NZ_BAAAEI010000006.1"/>
</dbReference>
<evidence type="ECO:0000313" key="5">
    <source>
        <dbReference type="Proteomes" id="UP001501757"/>
    </source>
</evidence>
<proteinExistence type="predicted"/>
<evidence type="ECO:0000259" key="2">
    <source>
        <dbReference type="Pfam" id="PF06452"/>
    </source>
</evidence>
<reference evidence="5" key="1">
    <citation type="journal article" date="2019" name="Int. J. Syst. Evol. Microbiol.">
        <title>The Global Catalogue of Microorganisms (GCM) 10K type strain sequencing project: providing services to taxonomists for standard genome sequencing and annotation.</title>
        <authorList>
            <consortium name="The Broad Institute Genomics Platform"/>
            <consortium name="The Broad Institute Genome Sequencing Center for Infectious Disease"/>
            <person name="Wu L."/>
            <person name="Ma J."/>
        </authorList>
    </citation>
    <scope>NUCLEOTIDE SEQUENCE [LARGE SCALE GENOMIC DNA]</scope>
    <source>
        <strain evidence="5">JCM 13378</strain>
    </source>
</reference>